<keyword evidence="3" id="KW-1185">Reference proteome</keyword>
<dbReference type="Proteomes" id="UP000198211">
    <property type="component" value="Unassembled WGS sequence"/>
</dbReference>
<proteinExistence type="predicted"/>
<feature type="region of interest" description="Disordered" evidence="1">
    <location>
        <begin position="78"/>
        <end position="126"/>
    </location>
</feature>
<protein>
    <submittedName>
        <fullName evidence="2">Uncharacterized protein</fullName>
    </submittedName>
</protein>
<sequence length="250" mass="28213">MGSPARAAVRYRHMICNPNGKGSTWSTYNLRNCFAGAVPLNTKGLAAPDGTVTANSLSSLPASAIPRMKQTTIGETFIPQSSQMRKKSRRRDFQKLKRQQAKQRIRRERDKRRDNQNGERGMHADERSYELISQNVRGFGASDSAHRKWLHSLGRTTTKGFQDLALVQETYVHASHVDDAQRDYAARWGYRHGSGCPLLSYWGAAVDQKGGEVFWRIRMVLLQTIILSGKRPGHHILLPLLVNLMEKKSS</sequence>
<feature type="compositionally biased region" description="Basic residues" evidence="1">
    <location>
        <begin position="84"/>
        <end position="106"/>
    </location>
</feature>
<organism evidence="2 3">
    <name type="scientific">Phytophthora megakarya</name>
    <dbReference type="NCBI Taxonomy" id="4795"/>
    <lineage>
        <taxon>Eukaryota</taxon>
        <taxon>Sar</taxon>
        <taxon>Stramenopiles</taxon>
        <taxon>Oomycota</taxon>
        <taxon>Peronosporomycetes</taxon>
        <taxon>Peronosporales</taxon>
        <taxon>Peronosporaceae</taxon>
        <taxon>Phytophthora</taxon>
    </lineage>
</organism>
<gene>
    <name evidence="2" type="ORF">PHMEG_0004605</name>
</gene>
<evidence type="ECO:0000313" key="2">
    <source>
        <dbReference type="EMBL" id="OWZ20930.1"/>
    </source>
</evidence>
<evidence type="ECO:0000256" key="1">
    <source>
        <dbReference type="SAM" id="MobiDB-lite"/>
    </source>
</evidence>
<comment type="caution">
    <text evidence="2">The sequence shown here is derived from an EMBL/GenBank/DDBJ whole genome shotgun (WGS) entry which is preliminary data.</text>
</comment>
<feature type="compositionally biased region" description="Basic and acidic residues" evidence="1">
    <location>
        <begin position="107"/>
        <end position="126"/>
    </location>
</feature>
<dbReference type="EMBL" id="NBNE01000274">
    <property type="protein sequence ID" value="OWZ20930.1"/>
    <property type="molecule type" value="Genomic_DNA"/>
</dbReference>
<evidence type="ECO:0000313" key="3">
    <source>
        <dbReference type="Proteomes" id="UP000198211"/>
    </source>
</evidence>
<name>A0A225WVI5_9STRA</name>
<dbReference type="AlphaFoldDB" id="A0A225WVI5"/>
<reference evidence="3" key="1">
    <citation type="submission" date="2017-03" db="EMBL/GenBank/DDBJ databases">
        <title>Phytopthora megakarya and P. palmivora, two closely related causual agents of cacao black pod achieved similar genome size and gene model numbers by different mechanisms.</title>
        <authorList>
            <person name="Ali S."/>
            <person name="Shao J."/>
            <person name="Larry D.J."/>
            <person name="Kronmiller B."/>
            <person name="Shen D."/>
            <person name="Strem M.D."/>
            <person name="Melnick R.L."/>
            <person name="Guiltinan M.J."/>
            <person name="Tyler B.M."/>
            <person name="Meinhardt L.W."/>
            <person name="Bailey B.A."/>
        </authorList>
    </citation>
    <scope>NUCLEOTIDE SEQUENCE [LARGE SCALE GENOMIC DNA]</scope>
    <source>
        <strain evidence="3">zdho120</strain>
    </source>
</reference>
<accession>A0A225WVI5</accession>